<proteinExistence type="predicted"/>
<dbReference type="EMBL" id="JARXHW010000005">
    <property type="protein sequence ID" value="MDQ8206630.1"/>
    <property type="molecule type" value="Genomic_DNA"/>
</dbReference>
<organism evidence="1 2">
    <name type="scientific">Thalassobacterium maritimum</name>
    <dbReference type="NCBI Taxonomy" id="3041265"/>
    <lineage>
        <taxon>Bacteria</taxon>
        <taxon>Pseudomonadati</taxon>
        <taxon>Verrucomicrobiota</taxon>
        <taxon>Opitutia</taxon>
        <taxon>Puniceicoccales</taxon>
        <taxon>Coraliomargaritaceae</taxon>
        <taxon>Thalassobacterium</taxon>
    </lineage>
</organism>
<sequence>MINKADKSKITASSISALIASSASGAIEVNVINQSFDIESLPVSDLTQSATHSVFVDPVNTSGYIAIAFLDNHGDGSAQIDSIYLYAYNLGWAQGATWHNLGTTGVVSSAMMTGYPGSYTGYSNFVYLPTPTYNNIVNGANNYMGFSTERGGSILYGLLEYRIDLSDPKTAHVDFLNSYIETSGSSLDIAAAVPEPANAATGLGLLALGAAGVLRHRRQ</sequence>
<name>A0ABU1AU35_9BACT</name>
<keyword evidence="2" id="KW-1185">Reference proteome</keyword>
<gene>
    <name evidence="1" type="ORF">QEH52_03860</name>
</gene>
<accession>A0ABU1AU35</accession>
<dbReference type="RefSeq" id="WP_308948734.1">
    <property type="nucleotide sequence ID" value="NZ_JARXHW010000005.1"/>
</dbReference>
<comment type="caution">
    <text evidence="1">The sequence shown here is derived from an EMBL/GenBank/DDBJ whole genome shotgun (WGS) entry which is preliminary data.</text>
</comment>
<dbReference type="Proteomes" id="UP001225316">
    <property type="component" value="Unassembled WGS sequence"/>
</dbReference>
<evidence type="ECO:0000313" key="2">
    <source>
        <dbReference type="Proteomes" id="UP001225316"/>
    </source>
</evidence>
<reference evidence="1 2" key="1">
    <citation type="submission" date="2023-04" db="EMBL/GenBank/DDBJ databases">
        <title>A novel bacteria isolated from coastal sediment.</title>
        <authorList>
            <person name="Liu X.-J."/>
            <person name="Du Z.-J."/>
        </authorList>
    </citation>
    <scope>NUCLEOTIDE SEQUENCE [LARGE SCALE GENOMIC DNA]</scope>
    <source>
        <strain evidence="1 2">SDUM461003</strain>
    </source>
</reference>
<evidence type="ECO:0000313" key="1">
    <source>
        <dbReference type="EMBL" id="MDQ8206630.1"/>
    </source>
</evidence>
<protein>
    <submittedName>
        <fullName evidence="1">PEP-CTERM sorting domain-containing protein</fullName>
    </submittedName>
</protein>